<evidence type="ECO:0000313" key="2">
    <source>
        <dbReference type="EMBL" id="PJE51001.1"/>
    </source>
</evidence>
<evidence type="ECO:0000313" key="3">
    <source>
        <dbReference type="Proteomes" id="UP000228496"/>
    </source>
</evidence>
<name>A0A2J0Q7E7_9BACT</name>
<keyword evidence="1" id="KW-1133">Transmembrane helix</keyword>
<sequence length="100" mass="11524">MSKHYIKLGALMIVAFYFIYAGLDGWHFFDGVDLIIHEAGHFVFLPFGEFIYIAGGTLLQLLMPALFVFYFFKKDQFYSASLVTMWLGQSFINVSVYVDL</sequence>
<evidence type="ECO:0000256" key="1">
    <source>
        <dbReference type="SAM" id="Phobius"/>
    </source>
</evidence>
<keyword evidence="1" id="KW-0472">Membrane</keyword>
<comment type="caution">
    <text evidence="2">The sequence shown here is derived from an EMBL/GenBank/DDBJ whole genome shotgun (WGS) entry which is preliminary data.</text>
</comment>
<feature type="transmembrane region" description="Helical" evidence="1">
    <location>
        <begin position="5"/>
        <end position="23"/>
    </location>
</feature>
<keyword evidence="1" id="KW-0812">Transmembrane</keyword>
<organism evidence="2 3">
    <name type="scientific">Candidatus Yanofskybacteria bacterium CG10_big_fil_rev_8_21_14_0_10_36_16</name>
    <dbReference type="NCBI Taxonomy" id="1975096"/>
    <lineage>
        <taxon>Bacteria</taxon>
        <taxon>Candidatus Yanofskyibacteriota</taxon>
    </lineage>
</organism>
<dbReference type="EMBL" id="PCXQ01000004">
    <property type="protein sequence ID" value="PJE51001.1"/>
    <property type="molecule type" value="Genomic_DNA"/>
</dbReference>
<dbReference type="AlphaFoldDB" id="A0A2J0Q7E7"/>
<proteinExistence type="predicted"/>
<accession>A0A2J0Q7E7</accession>
<dbReference type="Proteomes" id="UP000228496">
    <property type="component" value="Unassembled WGS sequence"/>
</dbReference>
<gene>
    <name evidence="2" type="ORF">COV29_01840</name>
</gene>
<reference evidence="2 3" key="1">
    <citation type="submission" date="2017-09" db="EMBL/GenBank/DDBJ databases">
        <title>Depth-based differentiation of microbial function through sediment-hosted aquifers and enrichment of novel symbionts in the deep terrestrial subsurface.</title>
        <authorList>
            <person name="Probst A.J."/>
            <person name="Ladd B."/>
            <person name="Jarett J.K."/>
            <person name="Geller-Mcgrath D.E."/>
            <person name="Sieber C.M."/>
            <person name="Emerson J.B."/>
            <person name="Anantharaman K."/>
            <person name="Thomas B.C."/>
            <person name="Malmstrom R."/>
            <person name="Stieglmeier M."/>
            <person name="Klingl A."/>
            <person name="Woyke T."/>
            <person name="Ryan C.M."/>
            <person name="Banfield J.F."/>
        </authorList>
    </citation>
    <scope>NUCLEOTIDE SEQUENCE [LARGE SCALE GENOMIC DNA]</scope>
    <source>
        <strain evidence="2">CG10_big_fil_rev_8_21_14_0_10_36_16</strain>
    </source>
</reference>
<feature type="transmembrane region" description="Helical" evidence="1">
    <location>
        <begin position="50"/>
        <end position="72"/>
    </location>
</feature>
<protein>
    <submittedName>
        <fullName evidence="2">Uncharacterized protein</fullName>
    </submittedName>
</protein>